<dbReference type="Pfam" id="PF00990">
    <property type="entry name" value="GGDEF"/>
    <property type="match status" value="1"/>
</dbReference>
<dbReference type="InterPro" id="IPR029787">
    <property type="entry name" value="Nucleotide_cyclase"/>
</dbReference>
<reference evidence="3 4" key="1">
    <citation type="submission" date="2013-03" db="EMBL/GenBank/DDBJ databases">
        <title>The Genome Sequence of Enterococcus sulfureus ATCC_49903 (PacBio/Illumina hybrid assembly).</title>
        <authorList>
            <consortium name="The Broad Institute Genomics Platform"/>
            <consortium name="The Broad Institute Genome Sequencing Center for Infectious Disease"/>
            <person name="Earl A."/>
            <person name="Russ C."/>
            <person name="Gilmore M."/>
            <person name="Surin D."/>
            <person name="Walker B."/>
            <person name="Young S."/>
            <person name="Zeng Q."/>
            <person name="Gargeya S."/>
            <person name="Fitzgerald M."/>
            <person name="Haas B."/>
            <person name="Abouelleil A."/>
            <person name="Allen A.W."/>
            <person name="Alvarado L."/>
            <person name="Arachchi H.M."/>
            <person name="Berlin A.M."/>
            <person name="Chapman S.B."/>
            <person name="Gainer-Dewar J."/>
            <person name="Goldberg J."/>
            <person name="Griggs A."/>
            <person name="Gujja S."/>
            <person name="Hansen M."/>
            <person name="Howarth C."/>
            <person name="Imamovic A."/>
            <person name="Ireland A."/>
            <person name="Larimer J."/>
            <person name="McCowan C."/>
            <person name="Murphy C."/>
            <person name="Pearson M."/>
            <person name="Poon T.W."/>
            <person name="Priest M."/>
            <person name="Roberts A."/>
            <person name="Saif S."/>
            <person name="Shea T."/>
            <person name="Sisk P."/>
            <person name="Sykes S."/>
            <person name="Wortman J."/>
            <person name="Nusbaum C."/>
            <person name="Birren B."/>
        </authorList>
    </citation>
    <scope>NUCLEOTIDE SEQUENCE [LARGE SCALE GENOMIC DNA]</scope>
    <source>
        <strain evidence="3 4">ATCC 49903</strain>
    </source>
</reference>
<evidence type="ECO:0000256" key="1">
    <source>
        <dbReference type="SAM" id="Phobius"/>
    </source>
</evidence>
<dbReference type="GO" id="GO:1902201">
    <property type="term" value="P:negative regulation of bacterial-type flagellum-dependent cell motility"/>
    <property type="evidence" value="ECO:0007669"/>
    <property type="project" value="TreeGrafter"/>
</dbReference>
<accession>S0PA58</accession>
<keyword evidence="1" id="KW-0812">Transmembrane</keyword>
<dbReference type="AlphaFoldDB" id="S0PA58"/>
<evidence type="ECO:0000313" key="4">
    <source>
        <dbReference type="Proteomes" id="UP000015961"/>
    </source>
</evidence>
<dbReference type="OrthoDB" id="9759607at2"/>
<feature type="transmembrane region" description="Helical" evidence="1">
    <location>
        <begin position="70"/>
        <end position="97"/>
    </location>
</feature>
<dbReference type="SMART" id="SM00267">
    <property type="entry name" value="GGDEF"/>
    <property type="match status" value="1"/>
</dbReference>
<dbReference type="PANTHER" id="PTHR45138:SF9">
    <property type="entry name" value="DIGUANYLATE CYCLASE DGCM-RELATED"/>
    <property type="match status" value="1"/>
</dbReference>
<evidence type="ECO:0000259" key="2">
    <source>
        <dbReference type="PROSITE" id="PS50887"/>
    </source>
</evidence>
<keyword evidence="1" id="KW-1133">Transmembrane helix</keyword>
<gene>
    <name evidence="3" type="ORF">I573_00216</name>
</gene>
<dbReference type="RefSeq" id="WP_016184712.1">
    <property type="nucleotide sequence ID" value="NZ_ASWO01000001.1"/>
</dbReference>
<comment type="caution">
    <text evidence="3">The sequence shown here is derived from an EMBL/GenBank/DDBJ whole genome shotgun (WGS) entry which is preliminary data.</text>
</comment>
<dbReference type="GO" id="GO:0052621">
    <property type="term" value="F:diguanylate cyclase activity"/>
    <property type="evidence" value="ECO:0007669"/>
    <property type="project" value="TreeGrafter"/>
</dbReference>
<dbReference type="PATRIC" id="fig|1140003.3.peg.216"/>
<sequence>MLTTAILANMAILLLAILLLFFIRQGNSIPVKKFNLETIFYICYVTTVGIFLMLYSVVVDGILYDYRFLLYIFCIKYLGPKVTLPSIFFIALIRFLWGFDATAFSSFTFSLFFLISIYPVFKWIKCYISRDVLQLVLLIFYSVVIRIIVNLLFDHVLFRNVGTYFQLVVTGIAMMTVLLFILKRINELKKRAEIDYLTTLPNNRKFYADYQRRIQKEESLYLAVIDIDFFKEVNTNFGHLAGDEVLKKVTTKFKQFTSNHSCIYRMGGEEFICLIQEKTIEQATLELEELRISIAAMDSGLLDSKGNQWPITISVGVTECMKTVPVAEIIQRADKAMYIAKDAGRNTIRTA</sequence>
<dbReference type="PROSITE" id="PS50887">
    <property type="entry name" value="GGDEF"/>
    <property type="match status" value="1"/>
</dbReference>
<dbReference type="GO" id="GO:0043709">
    <property type="term" value="P:cell adhesion involved in single-species biofilm formation"/>
    <property type="evidence" value="ECO:0007669"/>
    <property type="project" value="TreeGrafter"/>
</dbReference>
<dbReference type="InterPro" id="IPR043128">
    <property type="entry name" value="Rev_trsase/Diguanyl_cyclase"/>
</dbReference>
<dbReference type="SUPFAM" id="SSF55073">
    <property type="entry name" value="Nucleotide cyclase"/>
    <property type="match status" value="1"/>
</dbReference>
<dbReference type="PANTHER" id="PTHR45138">
    <property type="entry name" value="REGULATORY COMPONENTS OF SENSORY TRANSDUCTION SYSTEM"/>
    <property type="match status" value="1"/>
</dbReference>
<keyword evidence="4" id="KW-1185">Reference proteome</keyword>
<dbReference type="InterPro" id="IPR000160">
    <property type="entry name" value="GGDEF_dom"/>
</dbReference>
<keyword evidence="1" id="KW-0472">Membrane</keyword>
<protein>
    <recommendedName>
        <fullName evidence="2">GGDEF domain-containing protein</fullName>
    </recommendedName>
</protein>
<dbReference type="eggNOG" id="COG3706">
    <property type="taxonomic scope" value="Bacteria"/>
</dbReference>
<dbReference type="CDD" id="cd01949">
    <property type="entry name" value="GGDEF"/>
    <property type="match status" value="1"/>
</dbReference>
<feature type="transmembrane region" description="Helical" evidence="1">
    <location>
        <begin position="164"/>
        <end position="182"/>
    </location>
</feature>
<feature type="transmembrane region" description="Helical" evidence="1">
    <location>
        <begin position="38"/>
        <end position="58"/>
    </location>
</feature>
<feature type="domain" description="GGDEF" evidence="2">
    <location>
        <begin position="218"/>
        <end position="351"/>
    </location>
</feature>
<organism evidence="3 4">
    <name type="scientific">Enterococcus sulfureus ATCC 49903</name>
    <dbReference type="NCBI Taxonomy" id="1140003"/>
    <lineage>
        <taxon>Bacteria</taxon>
        <taxon>Bacillati</taxon>
        <taxon>Bacillota</taxon>
        <taxon>Bacilli</taxon>
        <taxon>Lactobacillales</taxon>
        <taxon>Enterococcaceae</taxon>
        <taxon>Enterococcus</taxon>
    </lineage>
</organism>
<evidence type="ECO:0000313" key="3">
    <source>
        <dbReference type="EMBL" id="EOT87160.1"/>
    </source>
</evidence>
<dbReference type="Gene3D" id="3.30.70.270">
    <property type="match status" value="1"/>
</dbReference>
<proteinExistence type="predicted"/>
<feature type="transmembrane region" description="Helical" evidence="1">
    <location>
        <begin position="133"/>
        <end position="152"/>
    </location>
</feature>
<dbReference type="NCBIfam" id="TIGR00254">
    <property type="entry name" value="GGDEF"/>
    <property type="match status" value="1"/>
</dbReference>
<dbReference type="GO" id="GO:0005886">
    <property type="term" value="C:plasma membrane"/>
    <property type="evidence" value="ECO:0007669"/>
    <property type="project" value="TreeGrafter"/>
</dbReference>
<dbReference type="STRING" id="1140003.OMY_00221"/>
<name>S0PA58_9ENTE</name>
<feature type="transmembrane region" description="Helical" evidence="1">
    <location>
        <begin position="103"/>
        <end position="121"/>
    </location>
</feature>
<dbReference type="InterPro" id="IPR050469">
    <property type="entry name" value="Diguanylate_Cyclase"/>
</dbReference>
<dbReference type="EMBL" id="ASWO01000001">
    <property type="protein sequence ID" value="EOT87160.1"/>
    <property type="molecule type" value="Genomic_DNA"/>
</dbReference>
<dbReference type="Proteomes" id="UP000015961">
    <property type="component" value="Unassembled WGS sequence"/>
</dbReference>